<dbReference type="Proteomes" id="UP000595140">
    <property type="component" value="Unassembled WGS sequence"/>
</dbReference>
<proteinExistence type="predicted"/>
<name>A0A484NH89_9ASTE</name>
<sequence>MLTTKAKVLLSTFCIVETSESLFGLTSFCCDYLVNRSFKSLSDLRRRSASTKVLLLKGCQQFCRQSFLSLKV</sequence>
<dbReference type="EMBL" id="OOIL02006641">
    <property type="protein sequence ID" value="VFQ99144.1"/>
    <property type="molecule type" value="Genomic_DNA"/>
</dbReference>
<evidence type="ECO:0000313" key="1">
    <source>
        <dbReference type="EMBL" id="VFQ99144.1"/>
    </source>
</evidence>
<keyword evidence="2" id="KW-1185">Reference proteome</keyword>
<protein>
    <submittedName>
        <fullName evidence="1">Uncharacterized protein</fullName>
    </submittedName>
</protein>
<reference evidence="1 2" key="1">
    <citation type="submission" date="2018-04" db="EMBL/GenBank/DDBJ databases">
        <authorList>
            <person name="Vogel A."/>
        </authorList>
    </citation>
    <scope>NUCLEOTIDE SEQUENCE [LARGE SCALE GENOMIC DNA]</scope>
</reference>
<organism evidence="1 2">
    <name type="scientific">Cuscuta campestris</name>
    <dbReference type="NCBI Taxonomy" id="132261"/>
    <lineage>
        <taxon>Eukaryota</taxon>
        <taxon>Viridiplantae</taxon>
        <taxon>Streptophyta</taxon>
        <taxon>Embryophyta</taxon>
        <taxon>Tracheophyta</taxon>
        <taxon>Spermatophyta</taxon>
        <taxon>Magnoliopsida</taxon>
        <taxon>eudicotyledons</taxon>
        <taxon>Gunneridae</taxon>
        <taxon>Pentapetalae</taxon>
        <taxon>asterids</taxon>
        <taxon>lamiids</taxon>
        <taxon>Solanales</taxon>
        <taxon>Convolvulaceae</taxon>
        <taxon>Cuscuteae</taxon>
        <taxon>Cuscuta</taxon>
        <taxon>Cuscuta subgen. Grammica</taxon>
        <taxon>Cuscuta sect. Cleistogrammica</taxon>
    </lineage>
</organism>
<dbReference type="AlphaFoldDB" id="A0A484NH89"/>
<gene>
    <name evidence="1" type="ORF">CCAM_LOCUS40920</name>
</gene>
<accession>A0A484NH89</accession>
<evidence type="ECO:0000313" key="2">
    <source>
        <dbReference type="Proteomes" id="UP000595140"/>
    </source>
</evidence>